<protein>
    <submittedName>
        <fullName evidence="1">Uncharacterized protein</fullName>
    </submittedName>
</protein>
<evidence type="ECO:0000313" key="2">
    <source>
        <dbReference type="Proteomes" id="UP001175227"/>
    </source>
</evidence>
<comment type="caution">
    <text evidence="1">The sequence shown here is derived from an EMBL/GenBank/DDBJ whole genome shotgun (WGS) entry which is preliminary data.</text>
</comment>
<evidence type="ECO:0000313" key="1">
    <source>
        <dbReference type="EMBL" id="KAK0474628.1"/>
    </source>
</evidence>
<organism evidence="1 2">
    <name type="scientific">Armillaria novae-zelandiae</name>
    <dbReference type="NCBI Taxonomy" id="153914"/>
    <lineage>
        <taxon>Eukaryota</taxon>
        <taxon>Fungi</taxon>
        <taxon>Dikarya</taxon>
        <taxon>Basidiomycota</taxon>
        <taxon>Agaricomycotina</taxon>
        <taxon>Agaricomycetes</taxon>
        <taxon>Agaricomycetidae</taxon>
        <taxon>Agaricales</taxon>
        <taxon>Marasmiineae</taxon>
        <taxon>Physalacriaceae</taxon>
        <taxon>Armillaria</taxon>
    </lineage>
</organism>
<accession>A0AA39U5B0</accession>
<dbReference type="EMBL" id="JAUEPR010000026">
    <property type="protein sequence ID" value="KAK0474628.1"/>
    <property type="molecule type" value="Genomic_DNA"/>
</dbReference>
<dbReference type="AlphaFoldDB" id="A0AA39U5B0"/>
<gene>
    <name evidence="1" type="ORF">IW261DRAFT_1498396</name>
</gene>
<reference evidence="1" key="1">
    <citation type="submission" date="2023-06" db="EMBL/GenBank/DDBJ databases">
        <authorList>
            <consortium name="Lawrence Berkeley National Laboratory"/>
            <person name="Ahrendt S."/>
            <person name="Sahu N."/>
            <person name="Indic B."/>
            <person name="Wong-Bajracharya J."/>
            <person name="Merenyi Z."/>
            <person name="Ke H.-M."/>
            <person name="Monk M."/>
            <person name="Kocsube S."/>
            <person name="Drula E."/>
            <person name="Lipzen A."/>
            <person name="Balint B."/>
            <person name="Henrissat B."/>
            <person name="Andreopoulos B."/>
            <person name="Martin F.M."/>
            <person name="Harder C.B."/>
            <person name="Rigling D."/>
            <person name="Ford K.L."/>
            <person name="Foster G.D."/>
            <person name="Pangilinan J."/>
            <person name="Papanicolaou A."/>
            <person name="Barry K."/>
            <person name="LaButti K."/>
            <person name="Viragh M."/>
            <person name="Koriabine M."/>
            <person name="Yan M."/>
            <person name="Riley R."/>
            <person name="Champramary S."/>
            <person name="Plett K.L."/>
            <person name="Tsai I.J."/>
            <person name="Slot J."/>
            <person name="Sipos G."/>
            <person name="Plett J."/>
            <person name="Nagy L.G."/>
            <person name="Grigoriev I.V."/>
        </authorList>
    </citation>
    <scope>NUCLEOTIDE SEQUENCE</scope>
    <source>
        <strain evidence="1">ICMP 16352</strain>
    </source>
</reference>
<name>A0AA39U5B0_9AGAR</name>
<keyword evidence="2" id="KW-1185">Reference proteome</keyword>
<sequence length="77" mass="8583">MAKTVLIVPTYLVGLSPAPIFRSTHHDGGRFLRGVGVGGRNDFSAFSSNSYYIVDHCHDLRYYNLPSPPLLPSTLRY</sequence>
<proteinExistence type="predicted"/>
<dbReference type="Proteomes" id="UP001175227">
    <property type="component" value="Unassembled WGS sequence"/>
</dbReference>